<evidence type="ECO:0000313" key="3">
    <source>
        <dbReference type="EMBL" id="MCP2331249.1"/>
    </source>
</evidence>
<evidence type="ECO:0000256" key="2">
    <source>
        <dbReference type="SAM" id="Phobius"/>
    </source>
</evidence>
<feature type="transmembrane region" description="Helical" evidence="2">
    <location>
        <begin position="9"/>
        <end position="27"/>
    </location>
</feature>
<name>A0ABT1JG39_ACTCY</name>
<feature type="compositionally biased region" description="Basic residues" evidence="1">
    <location>
        <begin position="658"/>
        <end position="667"/>
    </location>
</feature>
<dbReference type="Proteomes" id="UP000791080">
    <property type="component" value="Unassembled WGS sequence"/>
</dbReference>
<evidence type="ECO:0000313" key="4">
    <source>
        <dbReference type="Proteomes" id="UP000791080"/>
    </source>
</evidence>
<protein>
    <submittedName>
        <fullName evidence="3">Uncharacterized protein</fullName>
    </submittedName>
</protein>
<proteinExistence type="predicted"/>
<gene>
    <name evidence="3" type="ORF">G443_001519</name>
</gene>
<sequence>MNSEELSRIGAIGLIAAMVPLVLGLGLSWPALVWVPLALGLPAAVGVYANHQFRTRRQRREWYGSVGAPPFPPQGPETAFPPLPEPAAEEPEYEEYRESVRLPSDDPDYRLNFSCTVCWRATGSGAPEGLRRLAGNTVITRALAVTRVQPATEWEVTAHLVAAELGRLLPDGSGRVEVWAKDVELTLSDEDQRRLDRLGELRKDAEVRDRERDQERAERAYLGDDVLSSTGSATVWWLAQNTRDSKKVEETVNMLGSLATLSAAAHGTEIPAGVRRLIADSVGEGAGGCGATDHQHIPTEHITVTAHPEVGGQQGLFHDGAFHPNGYSSGAHFTVSATTSPWPDGGDPGAVDDGSDALGHVDGLARDLFPPSDQPGRMVFFDRLADLVAVHGGEELSSRIREHYDVPGLPPEDVASPEVAGAGGDGEAGVSGTAGEDASRADDQRGRGEPERGATGGPGDPSGQWPWWRNGGDPDGAGASDRPAPAQSAEQRGSDAPHRAGERSDAALVTPAAAPPGTPVTTPTPPASGTPSTSRSDSERPPATNPDQEGTTPNGATGGSQAEAVPGASATRTNAVLAEERAAVDPAPPDNPTVTGPRATSDLGDAPASPAEVTSPRQGVRRRPRRRPSRPPEPAGCPRRTARARRTPRPWPHLLRPPPRHPRRRPRPMTAPPQPHRPSRRPRRLRPARVPPRPHRLPPCRPR</sequence>
<feature type="compositionally biased region" description="Basic and acidic residues" evidence="1">
    <location>
        <begin position="492"/>
        <end position="505"/>
    </location>
</feature>
<feature type="compositionally biased region" description="Pro residues" evidence="1">
    <location>
        <begin position="69"/>
        <end position="85"/>
    </location>
</feature>
<feature type="region of interest" description="Disordered" evidence="1">
    <location>
        <begin position="64"/>
        <end position="99"/>
    </location>
</feature>
<feature type="region of interest" description="Disordered" evidence="1">
    <location>
        <begin position="404"/>
        <end position="703"/>
    </location>
</feature>
<accession>A0ABT1JG39</accession>
<keyword evidence="2" id="KW-0812">Transmembrane</keyword>
<keyword evidence="2" id="KW-0472">Membrane</keyword>
<comment type="caution">
    <text evidence="3">The sequence shown here is derived from an EMBL/GenBank/DDBJ whole genome shotgun (WGS) entry which is preliminary data.</text>
</comment>
<feature type="compositionally biased region" description="Pro residues" evidence="1">
    <location>
        <begin position="513"/>
        <end position="528"/>
    </location>
</feature>
<feature type="compositionally biased region" description="Polar residues" evidence="1">
    <location>
        <begin position="545"/>
        <end position="555"/>
    </location>
</feature>
<feature type="compositionally biased region" description="Basic and acidic residues" evidence="1">
    <location>
        <begin position="437"/>
        <end position="452"/>
    </location>
</feature>
<organism evidence="3 4">
    <name type="scientific">Actinoalloteichus caeruleus DSM 43889</name>
    <dbReference type="NCBI Taxonomy" id="1120930"/>
    <lineage>
        <taxon>Bacteria</taxon>
        <taxon>Bacillati</taxon>
        <taxon>Actinomycetota</taxon>
        <taxon>Actinomycetes</taxon>
        <taxon>Pseudonocardiales</taxon>
        <taxon>Pseudonocardiaceae</taxon>
        <taxon>Actinoalloteichus</taxon>
        <taxon>Actinoalloteichus cyanogriseus</taxon>
    </lineage>
</organism>
<reference evidence="3 4" key="1">
    <citation type="submission" date="2022-06" db="EMBL/GenBank/DDBJ databases">
        <title>Genomic Encyclopedia of Type Strains, Phase I: the one thousand microbial genomes (KMG-I) project.</title>
        <authorList>
            <person name="Kyrpides N."/>
        </authorList>
    </citation>
    <scope>NUCLEOTIDE SEQUENCE [LARGE SCALE GENOMIC DNA]</scope>
    <source>
        <strain evidence="3 4">DSM 43889</strain>
    </source>
</reference>
<feature type="compositionally biased region" description="Basic residues" evidence="1">
    <location>
        <begin position="619"/>
        <end position="629"/>
    </location>
</feature>
<keyword evidence="4" id="KW-1185">Reference proteome</keyword>
<feature type="compositionally biased region" description="Basic residues" evidence="1">
    <location>
        <begin position="677"/>
        <end position="703"/>
    </location>
</feature>
<dbReference type="RefSeq" id="WP_253860175.1">
    <property type="nucleotide sequence ID" value="NZ_AUBJ02000001.1"/>
</dbReference>
<evidence type="ECO:0000256" key="1">
    <source>
        <dbReference type="SAM" id="MobiDB-lite"/>
    </source>
</evidence>
<dbReference type="EMBL" id="AUBJ02000001">
    <property type="protein sequence ID" value="MCP2331249.1"/>
    <property type="molecule type" value="Genomic_DNA"/>
</dbReference>
<keyword evidence="2" id="KW-1133">Transmembrane helix</keyword>